<reference evidence="7" key="1">
    <citation type="submission" date="2022-11" db="EMBL/GenBank/DDBJ databases">
        <authorList>
            <person name="Petersen C."/>
        </authorList>
    </citation>
    <scope>NUCLEOTIDE SEQUENCE</scope>
    <source>
        <strain evidence="7">IBT 20477</strain>
    </source>
</reference>
<keyword evidence="1 4" id="KW-0378">Hydrolase</keyword>
<feature type="short sequence motif" description="DGA/G" evidence="4">
    <location>
        <begin position="247"/>
        <end position="249"/>
    </location>
</feature>
<dbReference type="EMBL" id="JAPQKQ010000005">
    <property type="protein sequence ID" value="KAJ5195753.1"/>
    <property type="molecule type" value="Genomic_DNA"/>
</dbReference>
<keyword evidence="2 4" id="KW-0442">Lipid degradation</keyword>
<dbReference type="CDD" id="cd07199">
    <property type="entry name" value="Pat17_PNPLA8_PNPLA9_like"/>
    <property type="match status" value="1"/>
</dbReference>
<dbReference type="GO" id="GO:0047499">
    <property type="term" value="F:calcium-independent phospholipase A2 activity"/>
    <property type="evidence" value="ECO:0007669"/>
    <property type="project" value="TreeGrafter"/>
</dbReference>
<evidence type="ECO:0000256" key="5">
    <source>
        <dbReference type="SAM" id="MobiDB-lite"/>
    </source>
</evidence>
<feature type="active site" description="Nucleophile" evidence="4">
    <location>
        <position position="74"/>
    </location>
</feature>
<feature type="domain" description="PNPLA" evidence="6">
    <location>
        <begin position="35"/>
        <end position="261"/>
    </location>
</feature>
<keyword evidence="3 4" id="KW-0443">Lipid metabolism</keyword>
<dbReference type="PANTHER" id="PTHR24185:SF1">
    <property type="entry name" value="CALCIUM-INDEPENDENT PHOSPHOLIPASE A2-GAMMA"/>
    <property type="match status" value="1"/>
</dbReference>
<comment type="caution">
    <text evidence="7">The sequence shown here is derived from an EMBL/GenBank/DDBJ whole genome shotgun (WGS) entry which is preliminary data.</text>
</comment>
<evidence type="ECO:0000256" key="3">
    <source>
        <dbReference type="ARBA" id="ARBA00023098"/>
    </source>
</evidence>
<dbReference type="GO" id="GO:0019369">
    <property type="term" value="P:arachidonate metabolic process"/>
    <property type="evidence" value="ECO:0007669"/>
    <property type="project" value="TreeGrafter"/>
</dbReference>
<keyword evidence="8" id="KW-1185">Reference proteome</keyword>
<dbReference type="OrthoDB" id="194358at2759"/>
<dbReference type="Pfam" id="PF01734">
    <property type="entry name" value="Patatin"/>
    <property type="match status" value="1"/>
</dbReference>
<evidence type="ECO:0000313" key="8">
    <source>
        <dbReference type="Proteomes" id="UP001150942"/>
    </source>
</evidence>
<protein>
    <submittedName>
        <fullName evidence="7">Patatin-like serine hydrolase</fullName>
    </submittedName>
</protein>
<dbReference type="AlphaFoldDB" id="A0A9W9JF59"/>
<evidence type="ECO:0000256" key="2">
    <source>
        <dbReference type="ARBA" id="ARBA00022963"/>
    </source>
</evidence>
<dbReference type="PANTHER" id="PTHR24185">
    <property type="entry name" value="CALCIUM-INDEPENDENT PHOSPHOLIPASE A2-GAMMA"/>
    <property type="match status" value="1"/>
</dbReference>
<dbReference type="GO" id="GO:0046486">
    <property type="term" value="P:glycerolipid metabolic process"/>
    <property type="evidence" value="ECO:0007669"/>
    <property type="project" value="UniProtKB-ARBA"/>
</dbReference>
<proteinExistence type="predicted"/>
<evidence type="ECO:0000259" key="6">
    <source>
        <dbReference type="PROSITE" id="PS51635"/>
    </source>
</evidence>
<evidence type="ECO:0000256" key="1">
    <source>
        <dbReference type="ARBA" id="ARBA00022801"/>
    </source>
</evidence>
<evidence type="ECO:0000256" key="4">
    <source>
        <dbReference type="PROSITE-ProRule" id="PRU01161"/>
    </source>
</evidence>
<dbReference type="InterPro" id="IPR016035">
    <property type="entry name" value="Acyl_Trfase/lysoPLipase"/>
</dbReference>
<name>A0A9W9JF59_9EURO</name>
<feature type="active site" description="Proton acceptor" evidence="4">
    <location>
        <position position="247"/>
    </location>
</feature>
<feature type="short sequence motif" description="GXSXG" evidence="4">
    <location>
        <begin position="72"/>
        <end position="76"/>
    </location>
</feature>
<dbReference type="PROSITE" id="PS51635">
    <property type="entry name" value="PNPLA"/>
    <property type="match status" value="1"/>
</dbReference>
<feature type="region of interest" description="Disordered" evidence="5">
    <location>
        <begin position="512"/>
        <end position="534"/>
    </location>
</feature>
<dbReference type="SUPFAM" id="SSF52151">
    <property type="entry name" value="FabD/lysophospholipase-like"/>
    <property type="match status" value="1"/>
</dbReference>
<dbReference type="Proteomes" id="UP001150942">
    <property type="component" value="Unassembled WGS sequence"/>
</dbReference>
<sequence>MSAEEEYIVTGCTLCGAEKSLTVRMKPATCAARVLSIDGGGPRGVIPLENLEILQGFLGDVPLCDMIDLTVGCSSGGLIALSKFMLRMDITSCKELFQDLAKKVLSPARKKRLLRSWLSDSLYDVTALENALQDHYSITRRMFDTPQGCLSSGKVAVSASEIKVGAPFIFTNYNGAAPHRAQSGPVSSSSSYGRLRPDNASEPFIWQSSCHSCRPMVGESTPGLSILMLTRHSLFPTIDIDGRTFQDGGMRRHNNPINLALSEAKHLWPNCPSPDVFISLGTGSETGSQSPVVSKFRNVLLDGWLPRVYRSVSSSFEGQNNWKEFLGVIDENLRAHYFRFDLSIPGGLPRLDNTECMDRLSSLARANTSSDRTQRDAAISLLATSFFFRLDAKPKYFSGLLQCVGSIRCRAPARDVIQCLDKMDSTPKEFYKDAINLGLQLTTDDICQYCDRYFRPVRFIVRDVKDTITLSLRFGGEQHRLSAFPNKIQWFAEQQGLEWSFGSQDHRIDSSRRGCPMCEGEQPGRPRKRKYADI</sequence>
<evidence type="ECO:0000313" key="7">
    <source>
        <dbReference type="EMBL" id="KAJ5195753.1"/>
    </source>
</evidence>
<dbReference type="GO" id="GO:0016020">
    <property type="term" value="C:membrane"/>
    <property type="evidence" value="ECO:0007669"/>
    <property type="project" value="TreeGrafter"/>
</dbReference>
<reference evidence="7" key="2">
    <citation type="journal article" date="2023" name="IMA Fungus">
        <title>Comparative genomic study of the Penicillium genus elucidates a diverse pangenome and 15 lateral gene transfer events.</title>
        <authorList>
            <person name="Petersen C."/>
            <person name="Sorensen T."/>
            <person name="Nielsen M.R."/>
            <person name="Sondergaard T.E."/>
            <person name="Sorensen J.L."/>
            <person name="Fitzpatrick D.A."/>
            <person name="Frisvad J.C."/>
            <person name="Nielsen K.L."/>
        </authorList>
    </citation>
    <scope>NUCLEOTIDE SEQUENCE</scope>
    <source>
        <strain evidence="7">IBT 20477</strain>
    </source>
</reference>
<gene>
    <name evidence="7" type="ORF">N7449_006232</name>
</gene>
<organism evidence="7 8">
    <name type="scientific">Penicillium cf. viridicatum</name>
    <dbReference type="NCBI Taxonomy" id="2972119"/>
    <lineage>
        <taxon>Eukaryota</taxon>
        <taxon>Fungi</taxon>
        <taxon>Dikarya</taxon>
        <taxon>Ascomycota</taxon>
        <taxon>Pezizomycotina</taxon>
        <taxon>Eurotiomycetes</taxon>
        <taxon>Eurotiomycetidae</taxon>
        <taxon>Eurotiales</taxon>
        <taxon>Aspergillaceae</taxon>
        <taxon>Penicillium</taxon>
    </lineage>
</organism>
<accession>A0A9W9JF59</accession>
<dbReference type="Gene3D" id="3.40.1090.10">
    <property type="entry name" value="Cytosolic phospholipase A2 catalytic domain"/>
    <property type="match status" value="1"/>
</dbReference>
<dbReference type="InterPro" id="IPR002641">
    <property type="entry name" value="PNPLA_dom"/>
</dbReference>
<feature type="short sequence motif" description="GXGXXG" evidence="4">
    <location>
        <begin position="39"/>
        <end position="44"/>
    </location>
</feature>
<feature type="compositionally biased region" description="Basic residues" evidence="5">
    <location>
        <begin position="525"/>
        <end position="534"/>
    </location>
</feature>
<dbReference type="GO" id="GO:0016042">
    <property type="term" value="P:lipid catabolic process"/>
    <property type="evidence" value="ECO:0007669"/>
    <property type="project" value="UniProtKB-UniRule"/>
</dbReference>